<evidence type="ECO:0000313" key="2">
    <source>
        <dbReference type="Proteomes" id="UP001444071"/>
    </source>
</evidence>
<evidence type="ECO:0000313" key="1">
    <source>
        <dbReference type="EMBL" id="MEQ2265312.1"/>
    </source>
</evidence>
<protein>
    <submittedName>
        <fullName evidence="1">Uncharacterized protein</fullName>
    </submittedName>
</protein>
<reference evidence="1 2" key="1">
    <citation type="submission" date="2021-06" db="EMBL/GenBank/DDBJ databases">
        <authorList>
            <person name="Palmer J.M."/>
        </authorList>
    </citation>
    <scope>NUCLEOTIDE SEQUENCE [LARGE SCALE GENOMIC DNA]</scope>
    <source>
        <strain evidence="1 2">XR_2019</strain>
        <tissue evidence="1">Muscle</tissue>
    </source>
</reference>
<keyword evidence="2" id="KW-1185">Reference proteome</keyword>
<sequence>MSVEKTPHATLLKSHVDLTQQHHFSTVPNEGCTLLLVDIEGGLKNLQHEFSLMSCSTATSYRRHVTASDAALMEIKSVINLLLAQSAQSHRSVLSVLFPFNIKEVVVMMLLQHASHKNLGRDGEKSFYCSSIIIHCKM</sequence>
<comment type="caution">
    <text evidence="1">The sequence shown here is derived from an EMBL/GenBank/DDBJ whole genome shotgun (WGS) entry which is preliminary data.</text>
</comment>
<dbReference type="Proteomes" id="UP001444071">
    <property type="component" value="Unassembled WGS sequence"/>
</dbReference>
<dbReference type="EMBL" id="JAHRIM010031958">
    <property type="protein sequence ID" value="MEQ2265312.1"/>
    <property type="molecule type" value="Genomic_DNA"/>
</dbReference>
<gene>
    <name evidence="1" type="ORF">XENORESO_005201</name>
</gene>
<proteinExistence type="predicted"/>
<accession>A0ABV0W9Z5</accession>
<organism evidence="1 2">
    <name type="scientific">Xenotaenia resolanae</name>
    <dbReference type="NCBI Taxonomy" id="208358"/>
    <lineage>
        <taxon>Eukaryota</taxon>
        <taxon>Metazoa</taxon>
        <taxon>Chordata</taxon>
        <taxon>Craniata</taxon>
        <taxon>Vertebrata</taxon>
        <taxon>Euteleostomi</taxon>
        <taxon>Actinopterygii</taxon>
        <taxon>Neopterygii</taxon>
        <taxon>Teleostei</taxon>
        <taxon>Neoteleostei</taxon>
        <taxon>Acanthomorphata</taxon>
        <taxon>Ovalentaria</taxon>
        <taxon>Atherinomorphae</taxon>
        <taxon>Cyprinodontiformes</taxon>
        <taxon>Goodeidae</taxon>
        <taxon>Xenotaenia</taxon>
    </lineage>
</organism>
<name>A0ABV0W9Z5_9TELE</name>